<dbReference type="PANTHER" id="PTHR32094">
    <property type="entry name" value="FANCONI ANEMIA GROUP E PROTEIN"/>
    <property type="match status" value="1"/>
</dbReference>
<dbReference type="Gene3D" id="1.25.40.480">
    <property type="match status" value="1"/>
</dbReference>
<accession>A0A8J4VQT7</accession>
<dbReference type="OrthoDB" id="2449818at2759"/>
<dbReference type="Proteomes" id="UP000737018">
    <property type="component" value="Unassembled WGS sequence"/>
</dbReference>
<protein>
    <recommendedName>
        <fullName evidence="3">Fanconi Anaemia group E protein C-terminal domain-containing protein</fullName>
    </recommendedName>
</protein>
<name>A0A8J4VQT7_9ROSI</name>
<dbReference type="PANTHER" id="PTHR32094:SF5">
    <property type="entry name" value="FANCONI ANEMIA GROUP E PROTEIN"/>
    <property type="match status" value="1"/>
</dbReference>
<dbReference type="InterPro" id="IPR039685">
    <property type="entry name" value="FANCE"/>
</dbReference>
<dbReference type="AlphaFoldDB" id="A0A8J4VQT7"/>
<dbReference type="EMBL" id="JRKL02002723">
    <property type="protein sequence ID" value="KAF3957809.1"/>
    <property type="molecule type" value="Genomic_DNA"/>
</dbReference>
<dbReference type="GO" id="GO:0043240">
    <property type="term" value="C:Fanconi anaemia nuclear complex"/>
    <property type="evidence" value="ECO:0007669"/>
    <property type="project" value="InterPro"/>
</dbReference>
<comment type="caution">
    <text evidence="1">The sequence shown here is derived from an EMBL/GenBank/DDBJ whole genome shotgun (WGS) entry which is preliminary data.</text>
</comment>
<evidence type="ECO:0000313" key="1">
    <source>
        <dbReference type="EMBL" id="KAF3957809.1"/>
    </source>
</evidence>
<keyword evidence="2" id="KW-1185">Reference proteome</keyword>
<gene>
    <name evidence="1" type="ORF">CMV_017216</name>
</gene>
<reference evidence="1" key="1">
    <citation type="submission" date="2020-03" db="EMBL/GenBank/DDBJ databases">
        <title>Castanea mollissima Vanexum genome sequencing.</title>
        <authorList>
            <person name="Staton M."/>
        </authorList>
    </citation>
    <scope>NUCLEOTIDE SEQUENCE</scope>
    <source>
        <tissue evidence="1">Leaf</tissue>
    </source>
</reference>
<evidence type="ECO:0008006" key="3">
    <source>
        <dbReference type="Google" id="ProtNLM"/>
    </source>
</evidence>
<sequence>MESWVPLFKIFLNSPTPETEASQWLQQSFNASSTTTPITTSSFLSLLSKPSDAIVIDDNDSSSPTPPRTKRVMFIETLPTTVQSRILSFLAYERQRFCKRDLSRLARNVLSGNQELDFWVKRAARNLLDVLSESNYEWISCLSLDSGEEGVDEEFESIPGWLKEAAVDANDVILPWLPILPDEFCSATPFGSCEVSVDSSKQDGEDGKEEVNEVVAEMEIDCPANVPLDPGIHEKATCLKARIMNFEYSLKTVGLADEIRQLCLDKGRDSFVVLGLIEPWLADDETASVLISHLVNESEEELGWPSQVLCSVILPKLLLLEVPASRVLVAAIMEYCKLHPKAAVYALLFPLILRSEGINNPICDVITRITRECLHPAHVSAFCQKLLCGEKDERRLICLPCHQRLISGELVWTESLFNLFQIILNHNVHLTQDSVDHIVYQVQQLAKIFSKSLKFGHFLLCLVTKCSPLLKSHKLSLIEAVENTSTLVTKSVLSKLSSL</sequence>
<evidence type="ECO:0000313" key="2">
    <source>
        <dbReference type="Proteomes" id="UP000737018"/>
    </source>
</evidence>
<proteinExistence type="predicted"/>
<dbReference type="GO" id="GO:0036297">
    <property type="term" value="P:interstrand cross-link repair"/>
    <property type="evidence" value="ECO:0007669"/>
    <property type="project" value="InterPro"/>
</dbReference>
<organism evidence="1 2">
    <name type="scientific">Castanea mollissima</name>
    <name type="common">Chinese chestnut</name>
    <dbReference type="NCBI Taxonomy" id="60419"/>
    <lineage>
        <taxon>Eukaryota</taxon>
        <taxon>Viridiplantae</taxon>
        <taxon>Streptophyta</taxon>
        <taxon>Embryophyta</taxon>
        <taxon>Tracheophyta</taxon>
        <taxon>Spermatophyta</taxon>
        <taxon>Magnoliopsida</taxon>
        <taxon>eudicotyledons</taxon>
        <taxon>Gunneridae</taxon>
        <taxon>Pentapetalae</taxon>
        <taxon>rosids</taxon>
        <taxon>fabids</taxon>
        <taxon>Fagales</taxon>
        <taxon>Fagaceae</taxon>
        <taxon>Castanea</taxon>
    </lineage>
</organism>